<dbReference type="CDD" id="cd07732">
    <property type="entry name" value="metallo-hydrolase-like_MBL-fold"/>
    <property type="match status" value="1"/>
</dbReference>
<sequence>MRVRIHRGTKEIGGSCIELEAQGARILLDLGLPLNGDPDDVKLHPQVEGLQGGSDLLALVLSHGHLDHWGLAHLASPALPVALGAATHRIMKAAQPFLPKPYVPHQAIEFFSGNPLTFGPFTVIPHLVDHSAYDAYALEVEAGGKRLFYSGDFRAHGRKGALFERLIAKPPRDIDVLLMEGSTLGRLDADQRFPTEAEIEDKLFDIFQRTDGMALVAASAQNIDRMVSLYRACKRSGRTLIIDLYAAEILRATGNANIPQSDWPNVAVYLPHYQRVRIKQDERFDLLEPHKSNRIFPADLKALAGRAALLFRPAMLGDLDRADCLTGAVAVWSQWEGYLRQDKGIKISEAFAARGIPLENAHTSGHASIGDLKRLAAAIAPKMLVPIHTFEPDRFPDYFGARVTRKEDGNWWEIGA</sequence>
<evidence type="ECO:0000313" key="3">
    <source>
        <dbReference type="Proteomes" id="UP000466694"/>
    </source>
</evidence>
<dbReference type="Pfam" id="PF12706">
    <property type="entry name" value="Lactamase_B_2"/>
    <property type="match status" value="1"/>
</dbReference>
<accession>A0A844AIW8</accession>
<dbReference type="RefSeq" id="WP_060563515.1">
    <property type="nucleotide sequence ID" value="NZ_BJNI01000015.1"/>
</dbReference>
<proteinExistence type="predicted"/>
<dbReference type="AlphaFoldDB" id="A0A844AIW8"/>
<evidence type="ECO:0000313" key="2">
    <source>
        <dbReference type="EMBL" id="MQX11785.1"/>
    </source>
</evidence>
<gene>
    <name evidence="2" type="ORF">GHK48_26950</name>
</gene>
<dbReference type="PANTHER" id="PTHR43694:SF1">
    <property type="entry name" value="RIBONUCLEASE J"/>
    <property type="match status" value="1"/>
</dbReference>
<dbReference type="GO" id="GO:0016787">
    <property type="term" value="F:hydrolase activity"/>
    <property type="evidence" value="ECO:0007669"/>
    <property type="project" value="UniProtKB-KW"/>
</dbReference>
<dbReference type="InterPro" id="IPR001279">
    <property type="entry name" value="Metallo-B-lactamas"/>
</dbReference>
<dbReference type="SUPFAM" id="SSF56281">
    <property type="entry name" value="Metallo-hydrolase/oxidoreductase"/>
    <property type="match status" value="1"/>
</dbReference>
<protein>
    <submittedName>
        <fullName evidence="2">MBL fold metallo-hydrolase</fullName>
    </submittedName>
</protein>
<organism evidence="2 3">
    <name type="scientific">Rhizobium fredii</name>
    <name type="common">Sinorhizobium fredii</name>
    <dbReference type="NCBI Taxonomy" id="380"/>
    <lineage>
        <taxon>Bacteria</taxon>
        <taxon>Pseudomonadati</taxon>
        <taxon>Pseudomonadota</taxon>
        <taxon>Alphaproteobacteria</taxon>
        <taxon>Hyphomicrobiales</taxon>
        <taxon>Rhizobiaceae</taxon>
        <taxon>Sinorhizobium/Ensifer group</taxon>
        <taxon>Sinorhizobium</taxon>
    </lineage>
</organism>
<dbReference type="Gene3D" id="3.60.15.10">
    <property type="entry name" value="Ribonuclease Z/Hydroxyacylglutathione hydrolase-like"/>
    <property type="match status" value="2"/>
</dbReference>
<dbReference type="PANTHER" id="PTHR43694">
    <property type="entry name" value="RIBONUCLEASE J"/>
    <property type="match status" value="1"/>
</dbReference>
<evidence type="ECO:0000259" key="1">
    <source>
        <dbReference type="SMART" id="SM00849"/>
    </source>
</evidence>
<feature type="domain" description="Metallo-beta-lactamase" evidence="1">
    <location>
        <begin position="13"/>
        <end position="207"/>
    </location>
</feature>
<comment type="caution">
    <text evidence="2">The sequence shown here is derived from an EMBL/GenBank/DDBJ whole genome shotgun (WGS) entry which is preliminary data.</text>
</comment>
<dbReference type="SMART" id="SM00849">
    <property type="entry name" value="Lactamase_B"/>
    <property type="match status" value="1"/>
</dbReference>
<reference evidence="2 3" key="1">
    <citation type="journal article" date="2013" name="Genome Biol.">
        <title>Comparative genomics of the core and accessory genomes of 48 Sinorhizobium strains comprising five genospecies.</title>
        <authorList>
            <person name="Sugawara M."/>
            <person name="Epstein B."/>
            <person name="Badgley B.D."/>
            <person name="Unno T."/>
            <person name="Xu L."/>
            <person name="Reese J."/>
            <person name="Gyaneshwar P."/>
            <person name="Denny R."/>
            <person name="Mudge J."/>
            <person name="Bharti A.K."/>
            <person name="Farmer A.D."/>
            <person name="May G.D."/>
            <person name="Woodward J.E."/>
            <person name="Medigue C."/>
            <person name="Vallenet D."/>
            <person name="Lajus A."/>
            <person name="Rouy Z."/>
            <person name="Martinez-Vaz B."/>
            <person name="Tiffin P."/>
            <person name="Young N.D."/>
            <person name="Sadowsky M.J."/>
        </authorList>
    </citation>
    <scope>NUCLEOTIDE SEQUENCE [LARGE SCALE GENOMIC DNA]</scope>
    <source>
        <strain evidence="2 3">USDA205</strain>
    </source>
</reference>
<keyword evidence="2" id="KW-0378">Hydrolase</keyword>
<dbReference type="InterPro" id="IPR036866">
    <property type="entry name" value="RibonucZ/Hydroxyglut_hydro"/>
</dbReference>
<name>A0A844AIW8_RHIFR</name>
<dbReference type="Proteomes" id="UP000466694">
    <property type="component" value="Unassembled WGS sequence"/>
</dbReference>
<dbReference type="EMBL" id="WISZ01000197">
    <property type="protein sequence ID" value="MQX11785.1"/>
    <property type="molecule type" value="Genomic_DNA"/>
</dbReference>